<dbReference type="GO" id="GO:0005789">
    <property type="term" value="C:endoplasmic reticulum membrane"/>
    <property type="evidence" value="ECO:0007669"/>
    <property type="project" value="UniProtKB-SubCell"/>
</dbReference>
<evidence type="ECO:0000256" key="11">
    <source>
        <dbReference type="ARBA" id="ARBA00022989"/>
    </source>
</evidence>
<protein>
    <recommendedName>
        <fullName evidence="5">diacylglycerol O-acyltransferase</fullName>
        <ecNumber evidence="5">2.3.1.20</ecNumber>
    </recommendedName>
</protein>
<evidence type="ECO:0000256" key="1">
    <source>
        <dbReference type="ARBA" id="ARBA00004477"/>
    </source>
</evidence>
<feature type="transmembrane region" description="Helical" evidence="16">
    <location>
        <begin position="160"/>
        <end position="179"/>
    </location>
</feature>
<feature type="region of interest" description="Disordered" evidence="15">
    <location>
        <begin position="388"/>
        <end position="490"/>
    </location>
</feature>
<feature type="transmembrane region" description="Helical" evidence="16">
    <location>
        <begin position="6"/>
        <end position="22"/>
    </location>
</feature>
<keyword evidence="9" id="KW-0319">Glycerol metabolism</keyword>
<feature type="compositionally biased region" description="Basic and acidic residues" evidence="15">
    <location>
        <begin position="425"/>
        <end position="436"/>
    </location>
</feature>
<dbReference type="VEuPathDB" id="TriTrypDB:LpyrH10_19_0710"/>
<dbReference type="GO" id="GO:0004144">
    <property type="term" value="F:diacylglycerol O-acyltransferase activity"/>
    <property type="evidence" value="ECO:0007669"/>
    <property type="project" value="UniProtKB-EC"/>
</dbReference>
<reference evidence="17 18" key="1">
    <citation type="submission" date="2015-07" db="EMBL/GenBank/DDBJ databases">
        <title>High-quality genome of monoxenous trypanosomatid Leptomonas pyrrhocoris.</title>
        <authorList>
            <person name="Flegontov P."/>
            <person name="Butenko A."/>
            <person name="Firsov S."/>
            <person name="Vlcek C."/>
            <person name="Logacheva M.D."/>
            <person name="Field M."/>
            <person name="Filatov D."/>
            <person name="Flegontova O."/>
            <person name="Gerasimov E."/>
            <person name="Jackson A.P."/>
            <person name="Kelly S."/>
            <person name="Opperdoes F."/>
            <person name="O'Reilly A."/>
            <person name="Votypka J."/>
            <person name="Yurchenko V."/>
            <person name="Lukes J."/>
        </authorList>
    </citation>
    <scope>NUCLEOTIDE SEQUENCE [LARGE SCALE GENOMIC DNA]</scope>
    <source>
        <strain evidence="17">H10</strain>
    </source>
</reference>
<evidence type="ECO:0000256" key="3">
    <source>
        <dbReference type="ARBA" id="ARBA00005189"/>
    </source>
</evidence>
<dbReference type="RefSeq" id="XP_015655108.1">
    <property type="nucleotide sequence ID" value="XM_015806186.1"/>
</dbReference>
<name>A0A0M9FV89_LEPPY</name>
<comment type="pathway">
    <text evidence="2">Glycerolipid metabolism; triacylglycerol biosynthesis.</text>
</comment>
<evidence type="ECO:0000313" key="17">
    <source>
        <dbReference type="EMBL" id="KPA76669.1"/>
    </source>
</evidence>
<feature type="region of interest" description="Disordered" evidence="15">
    <location>
        <begin position="303"/>
        <end position="330"/>
    </location>
</feature>
<feature type="compositionally biased region" description="Low complexity" evidence="15">
    <location>
        <begin position="448"/>
        <end position="458"/>
    </location>
</feature>
<keyword evidence="12" id="KW-0443">Lipid metabolism</keyword>
<keyword evidence="13 16" id="KW-0472">Membrane</keyword>
<gene>
    <name evidence="17" type="ORF">ABB37_07520</name>
</gene>
<evidence type="ECO:0000256" key="10">
    <source>
        <dbReference type="ARBA" id="ARBA00022824"/>
    </source>
</evidence>
<feature type="region of interest" description="Disordered" evidence="15">
    <location>
        <begin position="572"/>
        <end position="609"/>
    </location>
</feature>
<keyword evidence="7" id="KW-0808">Transferase</keyword>
<evidence type="ECO:0000256" key="15">
    <source>
        <dbReference type="SAM" id="MobiDB-lite"/>
    </source>
</evidence>
<dbReference type="GO" id="GO:0019432">
    <property type="term" value="P:triglyceride biosynthetic process"/>
    <property type="evidence" value="ECO:0007669"/>
    <property type="project" value="TreeGrafter"/>
</dbReference>
<feature type="region of interest" description="Disordered" evidence="15">
    <location>
        <begin position="655"/>
        <end position="674"/>
    </location>
</feature>
<dbReference type="GO" id="GO:0006071">
    <property type="term" value="P:glycerol metabolic process"/>
    <property type="evidence" value="ECO:0007669"/>
    <property type="project" value="UniProtKB-KW"/>
</dbReference>
<keyword evidence="14" id="KW-0012">Acyltransferase</keyword>
<dbReference type="EMBL" id="LGTL01000019">
    <property type="protein sequence ID" value="KPA76669.1"/>
    <property type="molecule type" value="Genomic_DNA"/>
</dbReference>
<keyword evidence="8 16" id="KW-0812">Transmembrane</keyword>
<feature type="region of interest" description="Disordered" evidence="15">
    <location>
        <begin position="836"/>
        <end position="1006"/>
    </location>
</feature>
<comment type="pathway">
    <text evidence="3">Lipid metabolism.</text>
</comment>
<keyword evidence="6" id="KW-0444">Lipid biosynthesis</keyword>
<comment type="similarity">
    <text evidence="4">Belongs to the diacylglycerol acyltransferase family.</text>
</comment>
<dbReference type="Pfam" id="PF03982">
    <property type="entry name" value="DAGAT"/>
    <property type="match status" value="1"/>
</dbReference>
<evidence type="ECO:0000256" key="13">
    <source>
        <dbReference type="ARBA" id="ARBA00023136"/>
    </source>
</evidence>
<dbReference type="AlphaFoldDB" id="A0A0M9FV89"/>
<evidence type="ECO:0000256" key="7">
    <source>
        <dbReference type="ARBA" id="ARBA00022679"/>
    </source>
</evidence>
<dbReference type="PANTHER" id="PTHR12317:SF0">
    <property type="entry name" value="ACYLTRANSFERASE"/>
    <property type="match status" value="1"/>
</dbReference>
<evidence type="ECO:0000313" key="18">
    <source>
        <dbReference type="Proteomes" id="UP000037923"/>
    </source>
</evidence>
<feature type="compositionally biased region" description="Acidic residues" evidence="15">
    <location>
        <begin position="411"/>
        <end position="424"/>
    </location>
</feature>
<keyword evidence="11 16" id="KW-1133">Transmembrane helix</keyword>
<dbReference type="GeneID" id="26907805"/>
<feature type="compositionally biased region" description="Acidic residues" evidence="15">
    <location>
        <begin position="744"/>
        <end position="758"/>
    </location>
</feature>
<evidence type="ECO:0000256" key="4">
    <source>
        <dbReference type="ARBA" id="ARBA00005420"/>
    </source>
</evidence>
<feature type="compositionally biased region" description="Basic and acidic residues" evidence="15">
    <location>
        <begin position="930"/>
        <end position="950"/>
    </location>
</feature>
<evidence type="ECO:0000256" key="16">
    <source>
        <dbReference type="SAM" id="Phobius"/>
    </source>
</evidence>
<comment type="subcellular location">
    <subcellularLocation>
        <location evidence="1">Endoplasmic reticulum membrane</location>
        <topology evidence="1">Multi-pass membrane protein</topology>
    </subcellularLocation>
</comment>
<organism evidence="17 18">
    <name type="scientific">Leptomonas pyrrhocoris</name>
    <name type="common">Firebug parasite</name>
    <dbReference type="NCBI Taxonomy" id="157538"/>
    <lineage>
        <taxon>Eukaryota</taxon>
        <taxon>Discoba</taxon>
        <taxon>Euglenozoa</taxon>
        <taxon>Kinetoplastea</taxon>
        <taxon>Metakinetoplastina</taxon>
        <taxon>Trypanosomatida</taxon>
        <taxon>Trypanosomatidae</taxon>
        <taxon>Leishmaniinae</taxon>
        <taxon>Leptomonas</taxon>
    </lineage>
</organism>
<evidence type="ECO:0000256" key="9">
    <source>
        <dbReference type="ARBA" id="ARBA00022798"/>
    </source>
</evidence>
<feature type="compositionally biased region" description="Pro residues" evidence="15">
    <location>
        <begin position="983"/>
        <end position="992"/>
    </location>
</feature>
<evidence type="ECO:0000256" key="8">
    <source>
        <dbReference type="ARBA" id="ARBA00022692"/>
    </source>
</evidence>
<feature type="compositionally biased region" description="Low complexity" evidence="15">
    <location>
        <begin position="969"/>
        <end position="982"/>
    </location>
</feature>
<comment type="caution">
    <text evidence="17">The sequence shown here is derived from an EMBL/GenBank/DDBJ whole genome shotgun (WGS) entry which is preliminary data.</text>
</comment>
<feature type="compositionally biased region" description="Polar residues" evidence="15">
    <location>
        <begin position="848"/>
        <end position="884"/>
    </location>
</feature>
<evidence type="ECO:0000256" key="14">
    <source>
        <dbReference type="ARBA" id="ARBA00023315"/>
    </source>
</evidence>
<dbReference type="InterPro" id="IPR007130">
    <property type="entry name" value="DAGAT"/>
</dbReference>
<feature type="compositionally biased region" description="Pro residues" evidence="15">
    <location>
        <begin position="480"/>
        <end position="490"/>
    </location>
</feature>
<keyword evidence="18" id="KW-1185">Reference proteome</keyword>
<accession>A0A0M9FV89</accession>
<evidence type="ECO:0000256" key="12">
    <source>
        <dbReference type="ARBA" id="ARBA00023098"/>
    </source>
</evidence>
<feature type="transmembrane region" description="Helical" evidence="16">
    <location>
        <begin position="214"/>
        <end position="234"/>
    </location>
</feature>
<feature type="region of interest" description="Disordered" evidence="15">
    <location>
        <begin position="729"/>
        <end position="760"/>
    </location>
</feature>
<evidence type="ECO:0000256" key="5">
    <source>
        <dbReference type="ARBA" id="ARBA00013244"/>
    </source>
</evidence>
<evidence type="ECO:0000256" key="6">
    <source>
        <dbReference type="ARBA" id="ARBA00022516"/>
    </source>
</evidence>
<evidence type="ECO:0000256" key="2">
    <source>
        <dbReference type="ARBA" id="ARBA00004771"/>
    </source>
</evidence>
<dbReference type="EC" id="2.3.1.20" evidence="5"/>
<dbReference type="OrthoDB" id="264532at2759"/>
<dbReference type="Proteomes" id="UP000037923">
    <property type="component" value="Unassembled WGS sequence"/>
</dbReference>
<proteinExistence type="inferred from homology"/>
<dbReference type="PANTHER" id="PTHR12317">
    <property type="entry name" value="DIACYLGLYCEROL O-ACYLTRANSFERASE"/>
    <property type="match status" value="1"/>
</dbReference>
<sequence>MHVCFYIGLFVAFVVLPLLSFLRNGAVLRGGAVSATHGERKGEEDASVIALQDAKRPPLLRVVNPLTELESPELQSTQGDSGGVSLAEALSPHSQSSRVFLQARRSALLRRRNVKLIQQRGGDAAEVAAAEREGVTASTGSDVASAWDPKQLGADDSIRLVFLFTFALPLFVSTCWKLRGVRPPYLLRLYCYLRGASKDGTNPQLQAALCAGPVVALLGAWLLVFLYYAFFVYLDHRDKDVGLKRHNDTRWNRLVNWCKFRLYRRYVNCQCYLWKRYFSLQLVPAYGPLPLFLFPDGQEEPFLSHENSNSKTDAARSSSGGEGGAAGTPSHHFAAATASARHNPFFVAVRSSTNNTGENTPLDMPPLLPSSSSIVAPVLPTACTAANVNGRHGGLPGKKQKAFLSSKATEEENEEVSGGDDWDAEERGLLRRRSDADGAGPTQPPPADDLTGLADADAVPTRGPSESFSSAELTKALSAPPSPPPPPPPMRRAQYFFAAHPHGIIPWCCCVNLISNVTQRNAKLFVDNREAVVHPACADTGASTSSQEMSSIALTSASSGVSSPTCVRLRTANTFTTSDARATATRPSPTESRQRNANSASPRNASNSTTTSYAKGRYYVYDVVSKRFVLRLDKDEAVPASAADAVVYQQRLQAAEEKDATKQRAPGAGGAASSRRRRLTIRIRAVVATFPFYVPIMREIYMFYGYMDASYETCKRVLLYNNSTRREREGMACAPPTHAHGDSGGEEGEDDDDDESTLPDDLNHLMLFPGGASEALLSSSHGPARVLLRRRKGFLRLVLHTRSGLVPVYTFGETDYFDQFSTATTRYAAPLDDDSTFFSHEESAPQAAGSTSMPAATHNGTDSVPPQPHRSTSASHHGNVVSSRTDAEDVANSSDHRSPPSTRHDAFPLSPTPSPTPTSAQRETQQSRMRTLERRLLRDEEDARDREGRLPRSPAPPLPAELQRSKEQPTGASPTTAAVPSTPSTPPSPPPSAAAHESATRSSPAAGRVPRLIQVVQRLFQETFGISLPVVRNIIPHRVTGATVVGRPIYFELPPDLQRMYTDPANYYDRDKERAVLIAAQEVYFNELQDLFLKYAPRYLKDPSRRKLEIL</sequence>
<feature type="compositionally biased region" description="Polar residues" evidence="15">
    <location>
        <begin position="572"/>
        <end position="591"/>
    </location>
</feature>
<feature type="compositionally biased region" description="Low complexity" evidence="15">
    <location>
        <begin position="595"/>
        <end position="609"/>
    </location>
</feature>
<dbReference type="OMA" id="ASYETCK"/>
<keyword evidence="10" id="KW-0256">Endoplasmic reticulum</keyword>
<feature type="compositionally biased region" description="Basic and acidic residues" evidence="15">
    <location>
        <begin position="894"/>
        <end position="906"/>
    </location>
</feature>